<feature type="active site" description="Proton donor" evidence="4">
    <location>
        <position position="262"/>
    </location>
</feature>
<dbReference type="CDD" id="cd09001">
    <property type="entry name" value="GH43_FsAxh1-like"/>
    <property type="match status" value="1"/>
</dbReference>
<feature type="domain" description="Beta-xylosidase C-terminal Concanavalin A-like" evidence="7">
    <location>
        <begin position="390"/>
        <end position="587"/>
    </location>
</feature>
<dbReference type="AlphaFoldDB" id="A0A381FJ67"/>
<dbReference type="STRING" id="254.SAMN05421682_101404"/>
<keyword evidence="3 6" id="KW-0326">Glycosidase</keyword>
<feature type="site" description="Important for catalytic activity, responsible for pKa modulation of the active site Glu and correct orientation of both the proton donor and substrate" evidence="5">
    <location>
        <position position="204"/>
    </location>
</feature>
<comment type="similarity">
    <text evidence="1 6">Belongs to the glycosyl hydrolase 43 family.</text>
</comment>
<dbReference type="SUPFAM" id="SSF75005">
    <property type="entry name" value="Arabinanase/levansucrase/invertase"/>
    <property type="match status" value="1"/>
</dbReference>
<organism evidence="8 9">
    <name type="scientific">Chryseobacterium indoltheticum</name>
    <dbReference type="NCBI Taxonomy" id="254"/>
    <lineage>
        <taxon>Bacteria</taxon>
        <taxon>Pseudomonadati</taxon>
        <taxon>Bacteroidota</taxon>
        <taxon>Flavobacteriia</taxon>
        <taxon>Flavobacteriales</taxon>
        <taxon>Weeksellaceae</taxon>
        <taxon>Chryseobacterium group</taxon>
        <taxon>Chryseobacterium</taxon>
    </lineage>
</organism>
<evidence type="ECO:0000256" key="2">
    <source>
        <dbReference type="ARBA" id="ARBA00022801"/>
    </source>
</evidence>
<feature type="active site" description="Proton acceptor" evidence="4">
    <location>
        <position position="96"/>
    </location>
</feature>
<dbReference type="InterPro" id="IPR051795">
    <property type="entry name" value="Glycosyl_Hydrlase_43"/>
</dbReference>
<dbReference type="InterPro" id="IPR013320">
    <property type="entry name" value="ConA-like_dom_sf"/>
</dbReference>
<reference evidence="8 9" key="1">
    <citation type="submission" date="2018-06" db="EMBL/GenBank/DDBJ databases">
        <authorList>
            <consortium name="Pathogen Informatics"/>
            <person name="Doyle S."/>
        </authorList>
    </citation>
    <scope>NUCLEOTIDE SEQUENCE [LARGE SCALE GENOMIC DNA]</scope>
    <source>
        <strain evidence="8 9">NCTC13532</strain>
    </source>
</reference>
<gene>
    <name evidence="8" type="primary">xynB</name>
    <name evidence="8" type="ORF">NCTC13532_02144</name>
</gene>
<name>A0A381FJ67_9FLAO</name>
<dbReference type="SUPFAM" id="SSF49899">
    <property type="entry name" value="Concanavalin A-like lectins/glucanases"/>
    <property type="match status" value="1"/>
</dbReference>
<dbReference type="Gene3D" id="2.115.10.20">
    <property type="entry name" value="Glycosyl hydrolase domain, family 43"/>
    <property type="match status" value="1"/>
</dbReference>
<evidence type="ECO:0000313" key="8">
    <source>
        <dbReference type="EMBL" id="SUX46590.1"/>
    </source>
</evidence>
<dbReference type="GO" id="GO:0005975">
    <property type="term" value="P:carbohydrate metabolic process"/>
    <property type="evidence" value="ECO:0007669"/>
    <property type="project" value="InterPro"/>
</dbReference>
<proteinExistence type="inferred from homology"/>
<evidence type="ECO:0000259" key="7">
    <source>
        <dbReference type="Pfam" id="PF17851"/>
    </source>
</evidence>
<dbReference type="EC" id="3.2.1.37" evidence="8"/>
<evidence type="ECO:0000256" key="3">
    <source>
        <dbReference type="ARBA" id="ARBA00023295"/>
    </source>
</evidence>
<evidence type="ECO:0000313" key="9">
    <source>
        <dbReference type="Proteomes" id="UP000254282"/>
    </source>
</evidence>
<dbReference type="InterPro" id="IPR006710">
    <property type="entry name" value="Glyco_hydro_43"/>
</dbReference>
<dbReference type="GO" id="GO:0009044">
    <property type="term" value="F:xylan 1,4-beta-xylosidase activity"/>
    <property type="evidence" value="ECO:0007669"/>
    <property type="project" value="UniProtKB-EC"/>
</dbReference>
<sequence>MVKKKIDLKFFSLCERKIFRAILKNLCPEVSGLKFKPDQKSDFMTTNKFLNILSITAFSIASTYLNAQEKPYVSEVWTADQGKNYRNPILYADYSDPDVTRVGDDYYMTASSFNEAPGLPILHSKDMVNWKLVNYALPDVLPAEHFSIPKRGDGVWAPSIRFNKGEFYIYWGDPDFGIYMVKTKDPFGKWDEPVLVMEGKGLIDSCPFWDEDGQAYLVHGWAGSRAGVKSLLSINKMNPEGTKVLDKGVHIFDGHDAHPTVEGPKMYKRNGYYYIFAPAGGVATGWQLVLRSKNIYGPYEEKIVLEQGKTKINGPHQGAWVDTPSGEDWFYHFQDVDAGGRIVHLQPMKWEKDWPVMGTDNDKNGIGEPILTYKKPNVGKTYPIVTPPETDEFDGEKLGLQWQWSANENIVWSSKLPGQKFLRLFSMKVPEGELNLWNVPNLLTQKFPAPNFVASTKVKLTPEDAKEGKTAGLLVMGMDHASIVITNKTDGYYVQLRKAEKADKGGVEKVLFETKLKSNEAYFKVNVSEPNGICTFSYSENGKNFIKVGEPFQAKPGKWIGAKVGLYSVSTQKANRGGYADFEYFRVTKN</sequence>
<evidence type="ECO:0000256" key="4">
    <source>
        <dbReference type="PIRSR" id="PIRSR606710-1"/>
    </source>
</evidence>
<dbReference type="Proteomes" id="UP000254282">
    <property type="component" value="Unassembled WGS sequence"/>
</dbReference>
<evidence type="ECO:0000256" key="6">
    <source>
        <dbReference type="RuleBase" id="RU361187"/>
    </source>
</evidence>
<dbReference type="Pfam" id="PF17851">
    <property type="entry name" value="GH43_C2"/>
    <property type="match status" value="1"/>
</dbReference>
<evidence type="ECO:0000256" key="5">
    <source>
        <dbReference type="PIRSR" id="PIRSR606710-2"/>
    </source>
</evidence>
<dbReference type="PANTHER" id="PTHR42812">
    <property type="entry name" value="BETA-XYLOSIDASE"/>
    <property type="match status" value="1"/>
</dbReference>
<dbReference type="Pfam" id="PF04616">
    <property type="entry name" value="Glyco_hydro_43"/>
    <property type="match status" value="1"/>
</dbReference>
<dbReference type="Gene3D" id="2.60.120.200">
    <property type="match status" value="1"/>
</dbReference>
<evidence type="ECO:0000256" key="1">
    <source>
        <dbReference type="ARBA" id="ARBA00009865"/>
    </source>
</evidence>
<dbReference type="PANTHER" id="PTHR42812:SF12">
    <property type="entry name" value="BETA-XYLOSIDASE-RELATED"/>
    <property type="match status" value="1"/>
</dbReference>
<protein>
    <submittedName>
        <fullName evidence="8">Beta-xylosidase</fullName>
        <ecNumber evidence="8">3.2.1.37</ecNumber>
    </submittedName>
</protein>
<accession>A0A381FJ67</accession>
<dbReference type="InterPro" id="IPR041542">
    <property type="entry name" value="GH43_C2"/>
</dbReference>
<dbReference type="EMBL" id="UFVR01000004">
    <property type="protein sequence ID" value="SUX46590.1"/>
    <property type="molecule type" value="Genomic_DNA"/>
</dbReference>
<keyword evidence="2 6" id="KW-0378">Hydrolase</keyword>
<dbReference type="InterPro" id="IPR023296">
    <property type="entry name" value="Glyco_hydro_beta-prop_sf"/>
</dbReference>